<evidence type="ECO:0000313" key="3">
    <source>
        <dbReference type="Proteomes" id="UP001363010"/>
    </source>
</evidence>
<keyword evidence="1" id="KW-0732">Signal</keyword>
<sequence length="58" mass="5912">MRFPRFSILVVVACLLAACGAAPRGANPGNEGAGTSSGHSGVEVFGTMDAAVSNYRNR</sequence>
<dbReference type="RefSeq" id="WP_340365301.1">
    <property type="nucleotide sequence ID" value="NZ_JBBKZV010000012.1"/>
</dbReference>
<accession>A0ABU8W2J8</accession>
<feature type="signal peptide" evidence="1">
    <location>
        <begin position="1"/>
        <end position="26"/>
    </location>
</feature>
<dbReference type="Proteomes" id="UP001363010">
    <property type="component" value="Unassembled WGS sequence"/>
</dbReference>
<organism evidence="2 3">
    <name type="scientific">Variovorax humicola</name>
    <dbReference type="NCBI Taxonomy" id="1769758"/>
    <lineage>
        <taxon>Bacteria</taxon>
        <taxon>Pseudomonadati</taxon>
        <taxon>Pseudomonadota</taxon>
        <taxon>Betaproteobacteria</taxon>
        <taxon>Burkholderiales</taxon>
        <taxon>Comamonadaceae</taxon>
        <taxon>Variovorax</taxon>
    </lineage>
</organism>
<evidence type="ECO:0000313" key="2">
    <source>
        <dbReference type="EMBL" id="MEJ8824270.1"/>
    </source>
</evidence>
<name>A0ABU8W2J8_9BURK</name>
<comment type="caution">
    <text evidence="2">The sequence shown here is derived from an EMBL/GenBank/DDBJ whole genome shotgun (WGS) entry which is preliminary data.</text>
</comment>
<evidence type="ECO:0008006" key="4">
    <source>
        <dbReference type="Google" id="ProtNLM"/>
    </source>
</evidence>
<gene>
    <name evidence="2" type="ORF">WKW80_19895</name>
</gene>
<evidence type="ECO:0000256" key="1">
    <source>
        <dbReference type="SAM" id="SignalP"/>
    </source>
</evidence>
<feature type="chain" id="PRO_5045177000" description="Lipoprotein" evidence="1">
    <location>
        <begin position="27"/>
        <end position="58"/>
    </location>
</feature>
<protein>
    <recommendedName>
        <fullName evidence="4">Lipoprotein</fullName>
    </recommendedName>
</protein>
<dbReference type="EMBL" id="JBBKZV010000012">
    <property type="protein sequence ID" value="MEJ8824270.1"/>
    <property type="molecule type" value="Genomic_DNA"/>
</dbReference>
<keyword evidence="3" id="KW-1185">Reference proteome</keyword>
<dbReference type="PROSITE" id="PS51257">
    <property type="entry name" value="PROKAR_LIPOPROTEIN"/>
    <property type="match status" value="1"/>
</dbReference>
<reference evidence="2 3" key="1">
    <citation type="submission" date="2024-03" db="EMBL/GenBank/DDBJ databases">
        <title>Novel species of the genus Variovorax.</title>
        <authorList>
            <person name="Liu Q."/>
            <person name="Xin Y.-H."/>
        </authorList>
    </citation>
    <scope>NUCLEOTIDE SEQUENCE [LARGE SCALE GENOMIC DNA]</scope>
    <source>
        <strain evidence="2 3">KACC 18501</strain>
    </source>
</reference>
<proteinExistence type="predicted"/>